<dbReference type="Gene3D" id="2.40.100.10">
    <property type="entry name" value="Cyclophilin-like"/>
    <property type="match status" value="1"/>
</dbReference>
<dbReference type="InterPro" id="IPR020892">
    <property type="entry name" value="Cyclophilin-type_PPIase_CS"/>
</dbReference>
<dbReference type="SUPFAM" id="SSF50891">
    <property type="entry name" value="Cyclophilin-like"/>
    <property type="match status" value="1"/>
</dbReference>
<proteinExistence type="inferred from homology"/>
<dbReference type="Proteomes" id="UP000715965">
    <property type="component" value="Unassembled WGS sequence"/>
</dbReference>
<dbReference type="EMBL" id="JADDOJ010000015">
    <property type="protein sequence ID" value="MBE7940084.1"/>
    <property type="molecule type" value="Genomic_DNA"/>
</dbReference>
<name>A0ABR9SDW7_9BURK</name>
<sequence length="207" mass="22711">MTTSAAEDAPRVKFVTTQGDFTVEVYPDKAPKTVANFLQYVRDKHYDGTIFHRVIENFMVQGGGYDAKYNEKPTRAPVPHEGREALERGGPHNTVGTLAMARTNDPNSATAQFFINVKDNPFLDPVPLPPGDPVKKFEYHGRTYENVPRSQLLNAAQLYGYTVFGKVVSGMDTINKIKAVPTGSGGPFPTDVPQTPVVIQSATIVKK</sequence>
<dbReference type="PROSITE" id="PS00170">
    <property type="entry name" value="CSA_PPIASE_1"/>
    <property type="match status" value="1"/>
</dbReference>
<dbReference type="EC" id="5.2.1.8" evidence="5"/>
<dbReference type="Pfam" id="PF00160">
    <property type="entry name" value="Pro_isomerase"/>
    <property type="match status" value="1"/>
</dbReference>
<dbReference type="InterPro" id="IPR002130">
    <property type="entry name" value="Cyclophilin-type_PPIase_dom"/>
</dbReference>
<evidence type="ECO:0000256" key="5">
    <source>
        <dbReference type="RuleBase" id="RU363019"/>
    </source>
</evidence>
<comment type="function">
    <text evidence="1 5">PPIases accelerate the folding of proteins. It catalyzes the cis-trans isomerization of proline imidic peptide bonds in oligopeptides.</text>
</comment>
<dbReference type="PANTHER" id="PTHR43246">
    <property type="entry name" value="PEPTIDYL-PROLYL CIS-TRANS ISOMERASE CYP38, CHLOROPLASTIC"/>
    <property type="match status" value="1"/>
</dbReference>
<dbReference type="InterPro" id="IPR024936">
    <property type="entry name" value="Cyclophilin-type_PPIase"/>
</dbReference>
<evidence type="ECO:0000313" key="7">
    <source>
        <dbReference type="EMBL" id="MBE7940084.1"/>
    </source>
</evidence>
<dbReference type="InterPro" id="IPR029000">
    <property type="entry name" value="Cyclophilin-like_dom_sf"/>
</dbReference>
<evidence type="ECO:0000256" key="4">
    <source>
        <dbReference type="ARBA" id="ARBA00023235"/>
    </source>
</evidence>
<reference evidence="7 8" key="1">
    <citation type="submission" date="2020-10" db="EMBL/GenBank/DDBJ databases">
        <title>Draft genome of Ramlibacter aquaticus LMG 30558.</title>
        <authorList>
            <person name="Props R."/>
        </authorList>
    </citation>
    <scope>NUCLEOTIDE SEQUENCE [LARGE SCALE GENOMIC DNA]</scope>
    <source>
        <strain evidence="7 8">LMG 30558</strain>
    </source>
</reference>
<gene>
    <name evidence="7" type="ORF">IM725_05805</name>
</gene>
<accession>A0ABR9SDW7</accession>
<organism evidence="7 8">
    <name type="scientific">Ramlibacter aquaticus</name>
    <dbReference type="NCBI Taxonomy" id="2780094"/>
    <lineage>
        <taxon>Bacteria</taxon>
        <taxon>Pseudomonadati</taxon>
        <taxon>Pseudomonadota</taxon>
        <taxon>Betaproteobacteria</taxon>
        <taxon>Burkholderiales</taxon>
        <taxon>Comamonadaceae</taxon>
        <taxon>Ramlibacter</taxon>
    </lineage>
</organism>
<dbReference type="PRINTS" id="PR00153">
    <property type="entry name" value="CSAPPISMRASE"/>
</dbReference>
<evidence type="ECO:0000256" key="3">
    <source>
        <dbReference type="ARBA" id="ARBA00023110"/>
    </source>
</evidence>
<dbReference type="PROSITE" id="PS50072">
    <property type="entry name" value="CSA_PPIASE_2"/>
    <property type="match status" value="1"/>
</dbReference>
<dbReference type="InterPro" id="IPR044665">
    <property type="entry name" value="E_coli_cyclophilin_A-like"/>
</dbReference>
<keyword evidence="4 5" id="KW-0413">Isomerase</keyword>
<comment type="similarity">
    <text evidence="2 5">Belongs to the cyclophilin-type PPIase family.</text>
</comment>
<feature type="domain" description="PPIase cyclophilin-type" evidence="6">
    <location>
        <begin position="19"/>
        <end position="204"/>
    </location>
</feature>
<evidence type="ECO:0000259" key="6">
    <source>
        <dbReference type="PROSITE" id="PS50072"/>
    </source>
</evidence>
<protein>
    <recommendedName>
        <fullName evidence="5">Peptidyl-prolyl cis-trans isomerase</fullName>
        <shortName evidence="5">PPIase</shortName>
        <ecNumber evidence="5">5.2.1.8</ecNumber>
    </recommendedName>
</protein>
<keyword evidence="3 5" id="KW-0697">Rotamase</keyword>
<evidence type="ECO:0000256" key="2">
    <source>
        <dbReference type="ARBA" id="ARBA00007365"/>
    </source>
</evidence>
<evidence type="ECO:0000313" key="8">
    <source>
        <dbReference type="Proteomes" id="UP000715965"/>
    </source>
</evidence>
<comment type="caution">
    <text evidence="7">The sequence shown here is derived from an EMBL/GenBank/DDBJ whole genome shotgun (WGS) entry which is preliminary data.</text>
</comment>
<comment type="catalytic activity">
    <reaction evidence="5">
        <text>[protein]-peptidylproline (omega=180) = [protein]-peptidylproline (omega=0)</text>
        <dbReference type="Rhea" id="RHEA:16237"/>
        <dbReference type="Rhea" id="RHEA-COMP:10747"/>
        <dbReference type="Rhea" id="RHEA-COMP:10748"/>
        <dbReference type="ChEBI" id="CHEBI:83833"/>
        <dbReference type="ChEBI" id="CHEBI:83834"/>
        <dbReference type="EC" id="5.2.1.8"/>
    </reaction>
</comment>
<dbReference type="GO" id="GO:0016853">
    <property type="term" value="F:isomerase activity"/>
    <property type="evidence" value="ECO:0007669"/>
    <property type="project" value="UniProtKB-KW"/>
</dbReference>
<keyword evidence="8" id="KW-1185">Reference proteome</keyword>
<evidence type="ECO:0000256" key="1">
    <source>
        <dbReference type="ARBA" id="ARBA00002388"/>
    </source>
</evidence>
<dbReference type="PIRSF" id="PIRSF001467">
    <property type="entry name" value="Peptidylpro_ismrse"/>
    <property type="match status" value="1"/>
</dbReference>